<keyword evidence="5 6" id="KW-0472">Membrane</keyword>
<dbReference type="InterPro" id="IPR044644">
    <property type="entry name" value="DinF-like"/>
</dbReference>
<evidence type="ECO:0000256" key="5">
    <source>
        <dbReference type="ARBA" id="ARBA00023136"/>
    </source>
</evidence>
<evidence type="ECO:0000256" key="3">
    <source>
        <dbReference type="ARBA" id="ARBA00022692"/>
    </source>
</evidence>
<evidence type="ECO:0000256" key="1">
    <source>
        <dbReference type="ARBA" id="ARBA00004141"/>
    </source>
</evidence>
<evidence type="ECO:0000256" key="2">
    <source>
        <dbReference type="ARBA" id="ARBA00010199"/>
    </source>
</evidence>
<comment type="subcellular location">
    <subcellularLocation>
        <location evidence="1">Membrane</location>
        <topology evidence="1">Multi-pass membrane protein</topology>
    </subcellularLocation>
</comment>
<sequence>MSEFSTSSASKRLFWQKNAHLEMIALIFPMLLANITAPLMGFVDIAVLGHMDGSHFLAGASVAALILSQIYWICGFIRMSATGLSAQAKGQKSTQSSFKVLYQSMLSAITIAAVLVLFQQPILTISLHFSDANELVSSVIKEYFNVRIWGAPAALINLALMGWLLGQQKNKLVMMTQVFGNLLNIGLNLFFVYVLEWQVAGVAAATVIAEYCISFLGLFFIFRANWVKPKMAWLGLKSLSILTRLNSAMLIRNLALQACLVFMTFQGIRIGEQAAAVNALLMQFFVLIALGLDAVAFAVEAKVGEADGSKKVRLLKENVILGIFWSSAFAIVYAAVFVFGGKQIIQILTDLPSLQQAAGEYLLVIWLLPLVAHWCFLMDGVFVGLTRATAMRDSMIFSALLVYFPVWWLWQDMGNWALWIALLAFLAARGVSLSSYYVWLYYLRRLSC</sequence>
<evidence type="ECO:0000256" key="6">
    <source>
        <dbReference type="SAM" id="Phobius"/>
    </source>
</evidence>
<name>K6YDT5_9ALTE</name>
<dbReference type="GO" id="GO:0015297">
    <property type="term" value="F:antiporter activity"/>
    <property type="evidence" value="ECO:0007669"/>
    <property type="project" value="InterPro"/>
</dbReference>
<feature type="transmembrane region" description="Helical" evidence="6">
    <location>
        <begin position="250"/>
        <end position="268"/>
    </location>
</feature>
<feature type="transmembrane region" description="Helical" evidence="6">
    <location>
        <begin position="201"/>
        <end position="222"/>
    </location>
</feature>
<evidence type="ECO:0000256" key="4">
    <source>
        <dbReference type="ARBA" id="ARBA00022989"/>
    </source>
</evidence>
<dbReference type="eggNOG" id="COG0534">
    <property type="taxonomic scope" value="Bacteria"/>
</dbReference>
<dbReference type="PANTHER" id="PTHR42893">
    <property type="entry name" value="PROTEIN DETOXIFICATION 44, CHLOROPLASTIC-RELATED"/>
    <property type="match status" value="1"/>
</dbReference>
<reference evidence="7 8" key="1">
    <citation type="journal article" date="2017" name="Antonie Van Leeuwenhoek">
        <title>Rhizobium rhizosphaerae sp. nov., a novel species isolated from rice rhizosphere.</title>
        <authorList>
            <person name="Zhao J.J."/>
            <person name="Zhang J."/>
            <person name="Zhang R.J."/>
            <person name="Zhang C.W."/>
            <person name="Yin H.Q."/>
            <person name="Zhang X.X."/>
        </authorList>
    </citation>
    <scope>NUCLEOTIDE SEQUENCE [LARGE SCALE GENOMIC DNA]</scope>
    <source>
        <strain evidence="7 8">E3</strain>
    </source>
</reference>
<dbReference type="CDD" id="cd13136">
    <property type="entry name" value="MATE_DinF_like"/>
    <property type="match status" value="1"/>
</dbReference>
<dbReference type="AlphaFoldDB" id="K6YDT5"/>
<dbReference type="RefSeq" id="WP_008846109.1">
    <property type="nucleotide sequence ID" value="NZ_BAEN01000068.1"/>
</dbReference>
<evidence type="ECO:0000313" key="8">
    <source>
        <dbReference type="Proteomes" id="UP000006334"/>
    </source>
</evidence>
<dbReference type="PANTHER" id="PTHR42893:SF46">
    <property type="entry name" value="PROTEIN DETOXIFICATION 44, CHLOROPLASTIC"/>
    <property type="match status" value="1"/>
</dbReference>
<dbReference type="GO" id="GO:0042910">
    <property type="term" value="F:xenobiotic transmembrane transporter activity"/>
    <property type="evidence" value="ECO:0007669"/>
    <property type="project" value="InterPro"/>
</dbReference>
<feature type="transmembrane region" description="Helical" evidence="6">
    <location>
        <begin position="280"/>
        <end position="299"/>
    </location>
</feature>
<dbReference type="Pfam" id="PF01554">
    <property type="entry name" value="MatE"/>
    <property type="match status" value="2"/>
</dbReference>
<feature type="transmembrane region" description="Helical" evidence="6">
    <location>
        <begin position="416"/>
        <end position="442"/>
    </location>
</feature>
<dbReference type="NCBIfam" id="TIGR00797">
    <property type="entry name" value="matE"/>
    <property type="match status" value="1"/>
</dbReference>
<comment type="similarity">
    <text evidence="2">Belongs to the multi antimicrobial extrusion (MATE) (TC 2.A.66.1) family.</text>
</comment>
<feature type="transmembrane region" description="Helical" evidence="6">
    <location>
        <begin position="55"/>
        <end position="79"/>
    </location>
</feature>
<keyword evidence="4 6" id="KW-1133">Transmembrane helix</keyword>
<feature type="transmembrane region" description="Helical" evidence="6">
    <location>
        <begin position="394"/>
        <end position="410"/>
    </location>
</feature>
<dbReference type="InterPro" id="IPR002528">
    <property type="entry name" value="MATE_fam"/>
</dbReference>
<feature type="transmembrane region" description="Helical" evidence="6">
    <location>
        <begin position="100"/>
        <end position="118"/>
    </location>
</feature>
<feature type="transmembrane region" description="Helical" evidence="6">
    <location>
        <begin position="148"/>
        <end position="166"/>
    </location>
</feature>
<dbReference type="GO" id="GO:0005886">
    <property type="term" value="C:plasma membrane"/>
    <property type="evidence" value="ECO:0007669"/>
    <property type="project" value="TreeGrafter"/>
</dbReference>
<feature type="transmembrane region" description="Helical" evidence="6">
    <location>
        <begin position="361"/>
        <end position="382"/>
    </location>
</feature>
<keyword evidence="3 6" id="KW-0812">Transmembrane</keyword>
<gene>
    <name evidence="7" type="primary">dinF</name>
    <name evidence="7" type="ORF">GLIP_3696</name>
</gene>
<dbReference type="EMBL" id="BAEN01000068">
    <property type="protein sequence ID" value="GAC16307.1"/>
    <property type="molecule type" value="Genomic_DNA"/>
</dbReference>
<keyword evidence="8" id="KW-1185">Reference proteome</keyword>
<evidence type="ECO:0000313" key="7">
    <source>
        <dbReference type="EMBL" id="GAC16307.1"/>
    </source>
</evidence>
<feature type="transmembrane region" description="Helical" evidence="6">
    <location>
        <begin position="21"/>
        <end position="43"/>
    </location>
</feature>
<accession>K6YDT5</accession>
<dbReference type="STRING" id="1127673.GLIP_3696"/>
<feature type="transmembrane region" description="Helical" evidence="6">
    <location>
        <begin position="319"/>
        <end position="341"/>
    </location>
</feature>
<protein>
    <submittedName>
        <fullName evidence="7">DNA-damage-inducible protein F</fullName>
    </submittedName>
</protein>
<comment type="caution">
    <text evidence="7">The sequence shown here is derived from an EMBL/GenBank/DDBJ whole genome shotgun (WGS) entry which is preliminary data.</text>
</comment>
<feature type="transmembrane region" description="Helical" evidence="6">
    <location>
        <begin position="178"/>
        <end position="195"/>
    </location>
</feature>
<dbReference type="Proteomes" id="UP000006334">
    <property type="component" value="Unassembled WGS sequence"/>
</dbReference>
<organism evidence="7 8">
    <name type="scientific">Aliiglaciecola lipolytica E3</name>
    <dbReference type="NCBI Taxonomy" id="1127673"/>
    <lineage>
        <taxon>Bacteria</taxon>
        <taxon>Pseudomonadati</taxon>
        <taxon>Pseudomonadota</taxon>
        <taxon>Gammaproteobacteria</taxon>
        <taxon>Alteromonadales</taxon>
        <taxon>Alteromonadaceae</taxon>
        <taxon>Aliiglaciecola</taxon>
    </lineage>
</organism>
<proteinExistence type="inferred from homology"/>